<sequence length="114" mass="12698">MLSRSAAARERRRGGRSRALSNTYYPCHLYLARRLVPSAAGTRGLSRVLGALPSNKTTKRETLPRAKNRQIEGLYLSYLRSLDEGCETAQGIGYRCGNNDLSRLLDVLSDARIE</sequence>
<keyword evidence="2" id="KW-1185">Reference proteome</keyword>
<accession>A0A4C1WHV0</accession>
<dbReference type="AlphaFoldDB" id="A0A4C1WHV0"/>
<evidence type="ECO:0000313" key="1">
    <source>
        <dbReference type="EMBL" id="GBP49949.1"/>
    </source>
</evidence>
<organism evidence="1 2">
    <name type="scientific">Eumeta variegata</name>
    <name type="common">Bagworm moth</name>
    <name type="synonym">Eumeta japonica</name>
    <dbReference type="NCBI Taxonomy" id="151549"/>
    <lineage>
        <taxon>Eukaryota</taxon>
        <taxon>Metazoa</taxon>
        <taxon>Ecdysozoa</taxon>
        <taxon>Arthropoda</taxon>
        <taxon>Hexapoda</taxon>
        <taxon>Insecta</taxon>
        <taxon>Pterygota</taxon>
        <taxon>Neoptera</taxon>
        <taxon>Endopterygota</taxon>
        <taxon>Lepidoptera</taxon>
        <taxon>Glossata</taxon>
        <taxon>Ditrysia</taxon>
        <taxon>Tineoidea</taxon>
        <taxon>Psychidae</taxon>
        <taxon>Oiketicinae</taxon>
        <taxon>Eumeta</taxon>
    </lineage>
</organism>
<reference evidence="1 2" key="1">
    <citation type="journal article" date="2019" name="Commun. Biol.">
        <title>The bagworm genome reveals a unique fibroin gene that provides high tensile strength.</title>
        <authorList>
            <person name="Kono N."/>
            <person name="Nakamura H."/>
            <person name="Ohtoshi R."/>
            <person name="Tomita M."/>
            <person name="Numata K."/>
            <person name="Arakawa K."/>
        </authorList>
    </citation>
    <scope>NUCLEOTIDE SEQUENCE [LARGE SCALE GENOMIC DNA]</scope>
</reference>
<dbReference type="EMBL" id="BGZK01000555">
    <property type="protein sequence ID" value="GBP49949.1"/>
    <property type="molecule type" value="Genomic_DNA"/>
</dbReference>
<dbReference type="Proteomes" id="UP000299102">
    <property type="component" value="Unassembled WGS sequence"/>
</dbReference>
<comment type="caution">
    <text evidence="1">The sequence shown here is derived from an EMBL/GenBank/DDBJ whole genome shotgun (WGS) entry which is preliminary data.</text>
</comment>
<gene>
    <name evidence="1" type="ORF">EVAR_37032_1</name>
</gene>
<protein>
    <submittedName>
        <fullName evidence="1">Uncharacterized protein</fullName>
    </submittedName>
</protein>
<proteinExistence type="predicted"/>
<evidence type="ECO:0000313" key="2">
    <source>
        <dbReference type="Proteomes" id="UP000299102"/>
    </source>
</evidence>
<name>A0A4C1WHV0_EUMVA</name>